<dbReference type="VEuPathDB" id="FungiDB:CC1G_01817"/>
<evidence type="ECO:0000313" key="2">
    <source>
        <dbReference type="EMBL" id="EAU92772.2"/>
    </source>
</evidence>
<dbReference type="GeneID" id="6005563"/>
<comment type="caution">
    <text evidence="2">The sequence shown here is derived from an EMBL/GenBank/DDBJ whole genome shotgun (WGS) entry which is preliminary data.</text>
</comment>
<dbReference type="InterPro" id="IPR036291">
    <property type="entry name" value="NAD(P)-bd_dom_sf"/>
</dbReference>
<keyword evidence="3" id="KW-1185">Reference proteome</keyword>
<dbReference type="Pfam" id="PF01370">
    <property type="entry name" value="Epimerase"/>
    <property type="match status" value="1"/>
</dbReference>
<dbReference type="GO" id="GO:0044877">
    <property type="term" value="F:protein-containing complex binding"/>
    <property type="evidence" value="ECO:0007669"/>
    <property type="project" value="TreeGrafter"/>
</dbReference>
<feature type="domain" description="NAD-dependent epimerase/dehydratase" evidence="1">
    <location>
        <begin position="11"/>
        <end position="205"/>
    </location>
</feature>
<dbReference type="HOGENOM" id="CLU_007383_6_5_1"/>
<dbReference type="RefSeq" id="XP_001829137.2">
    <property type="nucleotide sequence ID" value="XM_001829085.2"/>
</dbReference>
<dbReference type="OMA" id="VLYNTYW"/>
<dbReference type="InParanoid" id="A8N2R5"/>
<dbReference type="SUPFAM" id="SSF51735">
    <property type="entry name" value="NAD(P)-binding Rossmann-fold domains"/>
    <property type="match status" value="1"/>
</dbReference>
<dbReference type="Gene3D" id="3.40.50.720">
    <property type="entry name" value="NAD(P)-binding Rossmann-like Domain"/>
    <property type="match status" value="1"/>
</dbReference>
<proteinExistence type="predicted"/>
<dbReference type="PANTHER" id="PTHR12126">
    <property type="entry name" value="NADH-UBIQUINONE OXIDOREDUCTASE 39 KDA SUBUNIT-RELATED"/>
    <property type="match status" value="1"/>
</dbReference>
<dbReference type="OrthoDB" id="275457at2759"/>
<dbReference type="Proteomes" id="UP000001861">
    <property type="component" value="Unassembled WGS sequence"/>
</dbReference>
<dbReference type="GO" id="GO:0005739">
    <property type="term" value="C:mitochondrion"/>
    <property type="evidence" value="ECO:0007669"/>
    <property type="project" value="TreeGrafter"/>
</dbReference>
<dbReference type="InterPro" id="IPR051207">
    <property type="entry name" value="ComplexI_NDUFA9_subunit"/>
</dbReference>
<dbReference type="AlphaFoldDB" id="A8N2R5"/>
<sequence length="321" mass="34812">MKMASKKIVLCGAGFIGKHIAKCIASNPVVPRRIQLSSRNPTALLETLQTEIPSEILSAVPVDITKPGTLQPAFEDAHTVVSMVGLLHGSLSDFEKIQVKGAENAALAAKEAGARLIHFSAIGADATSDIAYAKTKALGERAVREACPDATIIRPSLVFGPEDDFFNRFAKLSAFLPFLPVFNDGTSKFQPVYAGDLGKGVELMTRGDPAIEREISGKILEAGGPTVHDFRQLMAFVLKYIPRTRPIISLPLSVGMVQAAVMEKLPVNLFTITRDQIKQLQLDNVVNPNPGPDAVDFHDFLWKHLKQPPTSLHTILPSYLS</sequence>
<dbReference type="STRING" id="240176.A8N2R5"/>
<accession>A8N2R5</accession>
<dbReference type="eggNOG" id="KOG2865">
    <property type="taxonomic scope" value="Eukaryota"/>
</dbReference>
<dbReference type="EMBL" id="AACS02000001">
    <property type="protein sequence ID" value="EAU92772.2"/>
    <property type="molecule type" value="Genomic_DNA"/>
</dbReference>
<dbReference type="CDD" id="cd05271">
    <property type="entry name" value="NDUFA9_like_SDR_a"/>
    <property type="match status" value="1"/>
</dbReference>
<dbReference type="KEGG" id="cci:CC1G_01817"/>
<dbReference type="InterPro" id="IPR001509">
    <property type="entry name" value="Epimerase_deHydtase"/>
</dbReference>
<protein>
    <submittedName>
        <fullName evidence="2">NADH dehydrogenase</fullName>
    </submittedName>
</protein>
<dbReference type="PANTHER" id="PTHR12126:SF11">
    <property type="entry name" value="NADH DEHYDROGENASE [UBIQUINONE] 1 ALPHA SUBCOMPLEX SUBUNIT 9, MITOCHONDRIAL"/>
    <property type="match status" value="1"/>
</dbReference>
<gene>
    <name evidence="2" type="ORF">CC1G_01817</name>
</gene>
<evidence type="ECO:0000313" key="3">
    <source>
        <dbReference type="Proteomes" id="UP000001861"/>
    </source>
</evidence>
<evidence type="ECO:0000259" key="1">
    <source>
        <dbReference type="Pfam" id="PF01370"/>
    </source>
</evidence>
<name>A8N2R5_COPC7</name>
<organism evidence="2 3">
    <name type="scientific">Coprinopsis cinerea (strain Okayama-7 / 130 / ATCC MYA-4618 / FGSC 9003)</name>
    <name type="common">Inky cap fungus</name>
    <name type="synonym">Hormographiella aspergillata</name>
    <dbReference type="NCBI Taxonomy" id="240176"/>
    <lineage>
        <taxon>Eukaryota</taxon>
        <taxon>Fungi</taxon>
        <taxon>Dikarya</taxon>
        <taxon>Basidiomycota</taxon>
        <taxon>Agaricomycotina</taxon>
        <taxon>Agaricomycetes</taxon>
        <taxon>Agaricomycetidae</taxon>
        <taxon>Agaricales</taxon>
        <taxon>Agaricineae</taxon>
        <taxon>Psathyrellaceae</taxon>
        <taxon>Coprinopsis</taxon>
    </lineage>
</organism>
<reference evidence="2 3" key="1">
    <citation type="journal article" date="2010" name="Proc. Natl. Acad. Sci. U.S.A.">
        <title>Insights into evolution of multicellular fungi from the assembled chromosomes of the mushroom Coprinopsis cinerea (Coprinus cinereus).</title>
        <authorList>
            <person name="Stajich J.E."/>
            <person name="Wilke S.K."/>
            <person name="Ahren D."/>
            <person name="Au C.H."/>
            <person name="Birren B.W."/>
            <person name="Borodovsky M."/>
            <person name="Burns C."/>
            <person name="Canback B."/>
            <person name="Casselton L.A."/>
            <person name="Cheng C.K."/>
            <person name="Deng J."/>
            <person name="Dietrich F.S."/>
            <person name="Fargo D.C."/>
            <person name="Farman M.L."/>
            <person name="Gathman A.C."/>
            <person name="Goldberg J."/>
            <person name="Guigo R."/>
            <person name="Hoegger P.J."/>
            <person name="Hooker J.B."/>
            <person name="Huggins A."/>
            <person name="James T.Y."/>
            <person name="Kamada T."/>
            <person name="Kilaru S."/>
            <person name="Kodira C."/>
            <person name="Kues U."/>
            <person name="Kupfer D."/>
            <person name="Kwan H.S."/>
            <person name="Lomsadze A."/>
            <person name="Li W."/>
            <person name="Lilly W.W."/>
            <person name="Ma L.J."/>
            <person name="Mackey A.J."/>
            <person name="Manning G."/>
            <person name="Martin F."/>
            <person name="Muraguchi H."/>
            <person name="Natvig D.O."/>
            <person name="Palmerini H."/>
            <person name="Ramesh M.A."/>
            <person name="Rehmeyer C.J."/>
            <person name="Roe B.A."/>
            <person name="Shenoy N."/>
            <person name="Stanke M."/>
            <person name="Ter-Hovhannisyan V."/>
            <person name="Tunlid A."/>
            <person name="Velagapudi R."/>
            <person name="Vision T.J."/>
            <person name="Zeng Q."/>
            <person name="Zolan M.E."/>
            <person name="Pukkila P.J."/>
        </authorList>
    </citation>
    <scope>NUCLEOTIDE SEQUENCE [LARGE SCALE GENOMIC DNA]</scope>
    <source>
        <strain evidence="3">Okayama-7 / 130 / ATCC MYA-4618 / FGSC 9003</strain>
    </source>
</reference>